<dbReference type="CDD" id="cd01837">
    <property type="entry name" value="SGNH_plant_lipase_like"/>
    <property type="match status" value="1"/>
</dbReference>
<keyword evidence="9" id="KW-1185">Reference proteome</keyword>
<evidence type="ECO:0000313" key="8">
    <source>
        <dbReference type="EMBL" id="CAI0475439.1"/>
    </source>
</evidence>
<dbReference type="PANTHER" id="PTHR45650">
    <property type="entry name" value="GDSL-LIKE LIPASE/ACYLHYDROLASE-RELATED"/>
    <property type="match status" value="1"/>
</dbReference>
<keyword evidence="7" id="KW-0443">Lipid metabolism</keyword>
<dbReference type="PANTHER" id="PTHR45650:SF3">
    <property type="entry name" value="OS01G0748500 PROTEIN"/>
    <property type="match status" value="1"/>
</dbReference>
<dbReference type="Proteomes" id="UP001154282">
    <property type="component" value="Unassembled WGS sequence"/>
</dbReference>
<keyword evidence="6" id="KW-0442">Lipid degradation</keyword>
<evidence type="ECO:0000256" key="5">
    <source>
        <dbReference type="ARBA" id="ARBA00022801"/>
    </source>
</evidence>
<protein>
    <submittedName>
        <fullName evidence="8">Uncharacterized protein</fullName>
    </submittedName>
</protein>
<organism evidence="8 9">
    <name type="scientific">Linum tenue</name>
    <dbReference type="NCBI Taxonomy" id="586396"/>
    <lineage>
        <taxon>Eukaryota</taxon>
        <taxon>Viridiplantae</taxon>
        <taxon>Streptophyta</taxon>
        <taxon>Embryophyta</taxon>
        <taxon>Tracheophyta</taxon>
        <taxon>Spermatophyta</taxon>
        <taxon>Magnoliopsida</taxon>
        <taxon>eudicotyledons</taxon>
        <taxon>Gunneridae</taxon>
        <taxon>Pentapetalae</taxon>
        <taxon>rosids</taxon>
        <taxon>fabids</taxon>
        <taxon>Malpighiales</taxon>
        <taxon>Linaceae</taxon>
        <taxon>Linum</taxon>
    </lineage>
</organism>
<dbReference type="AlphaFoldDB" id="A0AAV0PWD9"/>
<proteinExistence type="inferred from homology"/>
<dbReference type="InterPro" id="IPR036514">
    <property type="entry name" value="SGNH_hydro_sf"/>
</dbReference>
<comment type="caution">
    <text evidence="8">The sequence shown here is derived from an EMBL/GenBank/DDBJ whole genome shotgun (WGS) entry which is preliminary data.</text>
</comment>
<evidence type="ECO:0000256" key="2">
    <source>
        <dbReference type="ARBA" id="ARBA00008668"/>
    </source>
</evidence>
<evidence type="ECO:0000256" key="1">
    <source>
        <dbReference type="ARBA" id="ARBA00004613"/>
    </source>
</evidence>
<dbReference type="Gene3D" id="3.40.50.1110">
    <property type="entry name" value="SGNH hydrolase"/>
    <property type="match status" value="1"/>
</dbReference>
<name>A0AAV0PWD9_9ROSI</name>
<gene>
    <name evidence="8" type="ORF">LITE_LOCUS40403</name>
</gene>
<evidence type="ECO:0000313" key="9">
    <source>
        <dbReference type="Proteomes" id="UP001154282"/>
    </source>
</evidence>
<comment type="similarity">
    <text evidence="2">Belongs to the 'GDSL' lipolytic enzyme family.</text>
</comment>
<dbReference type="Pfam" id="PF00657">
    <property type="entry name" value="Lipase_GDSL"/>
    <property type="match status" value="1"/>
</dbReference>
<dbReference type="GO" id="GO:0016788">
    <property type="term" value="F:hydrolase activity, acting on ester bonds"/>
    <property type="evidence" value="ECO:0007669"/>
    <property type="project" value="InterPro"/>
</dbReference>
<keyword evidence="5" id="KW-0378">Hydrolase</keyword>
<keyword evidence="4" id="KW-0732">Signal</keyword>
<dbReference type="EMBL" id="CAMGYJ010000009">
    <property type="protein sequence ID" value="CAI0475439.1"/>
    <property type="molecule type" value="Genomic_DNA"/>
</dbReference>
<dbReference type="GO" id="GO:0005576">
    <property type="term" value="C:extracellular region"/>
    <property type="evidence" value="ECO:0007669"/>
    <property type="project" value="UniProtKB-SubCell"/>
</dbReference>
<dbReference type="SUPFAM" id="SSF52266">
    <property type="entry name" value="SGNH hydrolase"/>
    <property type="match status" value="1"/>
</dbReference>
<dbReference type="InterPro" id="IPR051238">
    <property type="entry name" value="GDSL_esterase/lipase"/>
</dbReference>
<evidence type="ECO:0000256" key="6">
    <source>
        <dbReference type="ARBA" id="ARBA00022963"/>
    </source>
</evidence>
<sequence length="379" mass="41900">MVFLLPLVMAANVVRSTLNNLCWFVVLALALHHCFSLVAIAQQVPCFFIFGDSLVDNGNNNHIKTLARADYPPYGIDFPGGPSGRFSNGKTTVDVVSELLGFDNYIPPFTVASGEEILKGVNYASAAAGIREETGQQLGGRISFSGQVRNYKNTVSGIVNLLGDEDTAAKHLSKCIYSVGLGSNDYLNNYFMPLIYSTSRQFTPEQYADDLIQRYTQQLKIMYSYGARKFVLNGVGQIGCSPSQLARNSPNGRTCVQNVNTAIRTFNYKLKLLVDQLNHDTPDAKLIYVDTYGIFQELLNNPVAHGFRVKNAGCCGVGRNNGLITCLPFQIPCQNRNQYLFWDAFHPTEAANAYVGKRSYIAQSPSDAHPYDIRRLAEL</sequence>
<dbReference type="GO" id="GO:0016042">
    <property type="term" value="P:lipid catabolic process"/>
    <property type="evidence" value="ECO:0007669"/>
    <property type="project" value="UniProtKB-KW"/>
</dbReference>
<dbReference type="InterPro" id="IPR001087">
    <property type="entry name" value="GDSL"/>
</dbReference>
<evidence type="ECO:0000256" key="4">
    <source>
        <dbReference type="ARBA" id="ARBA00022729"/>
    </source>
</evidence>
<evidence type="ECO:0000256" key="7">
    <source>
        <dbReference type="ARBA" id="ARBA00023098"/>
    </source>
</evidence>
<accession>A0AAV0PWD9</accession>
<dbReference type="InterPro" id="IPR035669">
    <property type="entry name" value="SGNH_plant_lipase-like"/>
</dbReference>
<comment type="subcellular location">
    <subcellularLocation>
        <location evidence="1">Secreted</location>
    </subcellularLocation>
</comment>
<evidence type="ECO:0000256" key="3">
    <source>
        <dbReference type="ARBA" id="ARBA00022525"/>
    </source>
</evidence>
<reference evidence="8" key="1">
    <citation type="submission" date="2022-08" db="EMBL/GenBank/DDBJ databases">
        <authorList>
            <person name="Gutierrez-Valencia J."/>
        </authorList>
    </citation>
    <scope>NUCLEOTIDE SEQUENCE</scope>
</reference>
<keyword evidence="3" id="KW-0964">Secreted</keyword>